<evidence type="ECO:0000313" key="2">
    <source>
        <dbReference type="Proteomes" id="UP000246348"/>
    </source>
</evidence>
<dbReference type="Pfam" id="PF02945">
    <property type="entry name" value="Endonuclease_7"/>
    <property type="match status" value="1"/>
</dbReference>
<proteinExistence type="predicted"/>
<dbReference type="GeneID" id="77057513"/>
<dbReference type="InterPro" id="IPR044925">
    <property type="entry name" value="His-Me_finger_sf"/>
</dbReference>
<organism evidence="1 2">
    <name type="scientific">Klebsiella phage KP32_isolate 195</name>
    <dbReference type="NCBI Taxonomy" id="2790306"/>
    <lineage>
        <taxon>Viruses</taxon>
        <taxon>Duplodnaviria</taxon>
        <taxon>Heunggongvirae</taxon>
        <taxon>Uroviricota</taxon>
        <taxon>Caudoviricetes</taxon>
        <taxon>Autographivirales</taxon>
        <taxon>Autotranscriptaviridae</taxon>
        <taxon>Studiervirinae</taxon>
        <taxon>Przondovirus</taxon>
        <taxon>Przondovirus KP32i195</taxon>
    </lineage>
</organism>
<dbReference type="KEGG" id="vg:77057513"/>
<evidence type="ECO:0000313" key="1">
    <source>
        <dbReference type="EMBL" id="AWN07166.1"/>
    </source>
</evidence>
<keyword evidence="1" id="KW-0255">Endonuclease</keyword>
<keyword evidence="2" id="KW-1185">Reference proteome</keyword>
<accession>A0A2U8USW7</accession>
<dbReference type="Gene3D" id="3.40.1800.10">
    <property type="entry name" value="His-Me finger endonucleases"/>
    <property type="match status" value="1"/>
</dbReference>
<keyword evidence="1" id="KW-0540">Nuclease</keyword>
<protein>
    <submittedName>
        <fullName evidence="1">Homing endonuclease</fullName>
    </submittedName>
</protein>
<dbReference type="RefSeq" id="YP_009801425.1">
    <property type="nucleotide sequence ID" value="NC_047970.1"/>
</dbReference>
<dbReference type="Proteomes" id="UP000246348">
    <property type="component" value="Segment"/>
</dbReference>
<name>A0A2U8USW7_9CAUD</name>
<sequence>MTHTFRVSSVVNQKLKEDQMGYVKYRSDEERTEARRLAKERKQEFFNTTEGKRWKKNTRLKSLYGITLDEYERMLEAQGHKCWCCGVEHKEDGRYGPLCVDHNHTTGDVRGLLCRRCNMVIGNVEESKDLLTTLIDYLEVHNGTSKSVNKKS</sequence>
<dbReference type="InterPro" id="IPR038563">
    <property type="entry name" value="Endonuclease_7_sf"/>
</dbReference>
<keyword evidence="1" id="KW-0378">Hydrolase</keyword>
<dbReference type="EMBL" id="MH172263">
    <property type="protein sequence ID" value="AWN07166.1"/>
    <property type="molecule type" value="Genomic_DNA"/>
</dbReference>
<dbReference type="InterPro" id="IPR004211">
    <property type="entry name" value="Endonuclease_7"/>
</dbReference>
<dbReference type="SUPFAM" id="SSF54060">
    <property type="entry name" value="His-Me finger endonucleases"/>
    <property type="match status" value="1"/>
</dbReference>
<reference evidence="1 2" key="1">
    <citation type="submission" date="2018-04" db="EMBL/GenBank/DDBJ databases">
        <title>Klebsiella phage genome.</title>
        <authorList>
            <person name="Kozlova Y.N."/>
            <person name="Morozova V.V."/>
            <person name="Tikunov A.Y."/>
            <person name="Klopotova M.R."/>
            <person name="Fofanov M.V."/>
            <person name="Tikunova N.V."/>
        </authorList>
    </citation>
    <scope>NUCLEOTIDE SEQUENCE [LARGE SCALE GENOMIC DNA]</scope>
    <source>
        <strain evidence="1">195</strain>
    </source>
</reference>
<dbReference type="GO" id="GO:0004519">
    <property type="term" value="F:endonuclease activity"/>
    <property type="evidence" value="ECO:0007669"/>
    <property type="project" value="UniProtKB-KW"/>
</dbReference>